<comment type="similarity">
    <text evidence="1">Belongs to the plant LTP family.</text>
</comment>
<dbReference type="InterPro" id="IPR036312">
    <property type="entry name" value="Bifun_inhib/LTP/seed_sf"/>
</dbReference>
<dbReference type="PROSITE" id="PS51257">
    <property type="entry name" value="PROKAR_LIPOPROTEIN"/>
    <property type="match status" value="1"/>
</dbReference>
<evidence type="ECO:0000256" key="3">
    <source>
        <dbReference type="ARBA" id="ARBA00023157"/>
    </source>
</evidence>
<feature type="chain" id="PRO_5032895209" evidence="5">
    <location>
        <begin position="21"/>
        <end position="169"/>
    </location>
</feature>
<dbReference type="Proteomes" id="UP000623129">
    <property type="component" value="Unassembled WGS sequence"/>
</dbReference>
<feature type="signal peptide" evidence="5">
    <location>
        <begin position="1"/>
        <end position="20"/>
    </location>
</feature>
<dbReference type="EMBL" id="SWLB01000017">
    <property type="protein sequence ID" value="KAF3327669.1"/>
    <property type="molecule type" value="Genomic_DNA"/>
</dbReference>
<evidence type="ECO:0000256" key="2">
    <source>
        <dbReference type="ARBA" id="ARBA00022729"/>
    </source>
</evidence>
<dbReference type="CDD" id="cd00010">
    <property type="entry name" value="AAI_LTSS"/>
    <property type="match status" value="1"/>
</dbReference>
<evidence type="ECO:0000256" key="1">
    <source>
        <dbReference type="ARBA" id="ARBA00009748"/>
    </source>
</evidence>
<sequence>MLTLKKQFFILLSIASLVSCDDSSLQTQCSPQISKLMPCLDYSTGKANTPSSECCSSATDIRKSNAACLCYVIQQTHAGNENSLGLRFDRLLSLPADCKLANTNVSNCPKLLNLSPSSPDYDIFTNTNASTGKSSSSTDTASANGIKRQVMLHFSSITAMLSAILLSIF</sequence>
<comment type="caution">
    <text evidence="7">The sequence shown here is derived from an EMBL/GenBank/DDBJ whole genome shotgun (WGS) entry which is preliminary data.</text>
</comment>
<evidence type="ECO:0000313" key="7">
    <source>
        <dbReference type="EMBL" id="KAF3327669.1"/>
    </source>
</evidence>
<evidence type="ECO:0000256" key="4">
    <source>
        <dbReference type="ARBA" id="ARBA00023180"/>
    </source>
</evidence>
<reference evidence="7" key="1">
    <citation type="submission" date="2020-01" db="EMBL/GenBank/DDBJ databases">
        <title>Genome sequence of Kobresia littledalei, the first chromosome-level genome in the family Cyperaceae.</title>
        <authorList>
            <person name="Qu G."/>
        </authorList>
    </citation>
    <scope>NUCLEOTIDE SEQUENCE</scope>
    <source>
        <strain evidence="7">C.B.Clarke</strain>
        <tissue evidence="7">Leaf</tissue>
    </source>
</reference>
<proteinExistence type="inferred from homology"/>
<keyword evidence="2 5" id="KW-0732">Signal</keyword>
<keyword evidence="8" id="KW-1185">Reference proteome</keyword>
<dbReference type="Pfam" id="PF14368">
    <property type="entry name" value="LTP_2"/>
    <property type="match status" value="1"/>
</dbReference>
<dbReference type="SUPFAM" id="SSF47699">
    <property type="entry name" value="Bifunctional inhibitor/lipid-transfer protein/seed storage 2S albumin"/>
    <property type="match status" value="1"/>
</dbReference>
<dbReference type="SMART" id="SM00499">
    <property type="entry name" value="AAI"/>
    <property type="match status" value="1"/>
</dbReference>
<name>A0A833QR13_9POAL</name>
<dbReference type="InterPro" id="IPR016140">
    <property type="entry name" value="Bifunc_inhib/LTP/seed_store"/>
</dbReference>
<evidence type="ECO:0000313" key="8">
    <source>
        <dbReference type="Proteomes" id="UP000623129"/>
    </source>
</evidence>
<dbReference type="OrthoDB" id="1882492at2759"/>
<evidence type="ECO:0000259" key="6">
    <source>
        <dbReference type="SMART" id="SM00499"/>
    </source>
</evidence>
<accession>A0A833QR13</accession>
<organism evidence="7 8">
    <name type="scientific">Carex littledalei</name>
    <dbReference type="NCBI Taxonomy" id="544730"/>
    <lineage>
        <taxon>Eukaryota</taxon>
        <taxon>Viridiplantae</taxon>
        <taxon>Streptophyta</taxon>
        <taxon>Embryophyta</taxon>
        <taxon>Tracheophyta</taxon>
        <taxon>Spermatophyta</taxon>
        <taxon>Magnoliopsida</taxon>
        <taxon>Liliopsida</taxon>
        <taxon>Poales</taxon>
        <taxon>Cyperaceae</taxon>
        <taxon>Cyperoideae</taxon>
        <taxon>Cariceae</taxon>
        <taxon>Carex</taxon>
        <taxon>Carex subgen. Euthyceras</taxon>
    </lineage>
</organism>
<protein>
    <submittedName>
        <fullName evidence="7">Non-specific lipid transfer protein GPI-anchored 1</fullName>
    </submittedName>
</protein>
<dbReference type="Gene3D" id="1.10.110.10">
    <property type="entry name" value="Plant lipid-transfer and hydrophobic proteins"/>
    <property type="match status" value="1"/>
</dbReference>
<dbReference type="InterPro" id="IPR043325">
    <property type="entry name" value="LTSS"/>
</dbReference>
<feature type="domain" description="Bifunctional inhibitor/plant lipid transfer protein/seed storage helical" evidence="6">
    <location>
        <begin position="29"/>
        <end position="108"/>
    </location>
</feature>
<evidence type="ECO:0000256" key="5">
    <source>
        <dbReference type="SAM" id="SignalP"/>
    </source>
</evidence>
<keyword evidence="4" id="KW-0325">Glycoprotein</keyword>
<gene>
    <name evidence="7" type="ORF">FCM35_KLT07787</name>
</gene>
<dbReference type="PANTHER" id="PTHR33044">
    <property type="entry name" value="BIFUNCTIONAL INHIBITOR/LIPID-TRANSFER PROTEIN/SEED STORAGE 2S ALBUMIN SUPERFAMILY PROTEIN-RELATED"/>
    <property type="match status" value="1"/>
</dbReference>
<keyword evidence="3" id="KW-1015">Disulfide bond</keyword>
<dbReference type="AlphaFoldDB" id="A0A833QR13"/>